<dbReference type="Gramene" id="mRNA:HanXRQr2_Chr04g0159241">
    <property type="protein sequence ID" value="mRNA:HanXRQr2_Chr04g0159241"/>
    <property type="gene ID" value="HanXRQr2_Chr04g0159241"/>
</dbReference>
<evidence type="ECO:0000313" key="3">
    <source>
        <dbReference type="EMBL" id="OTF87370.1"/>
    </source>
</evidence>
<proteinExistence type="predicted"/>
<dbReference type="STRING" id="4232.A0A251RSZ5"/>
<protein>
    <submittedName>
        <fullName evidence="3">Uncharacterized protein</fullName>
    </submittedName>
</protein>
<feature type="region of interest" description="Disordered" evidence="1">
    <location>
        <begin position="198"/>
        <end position="221"/>
    </location>
</feature>
<reference evidence="2" key="3">
    <citation type="submission" date="2020-06" db="EMBL/GenBank/DDBJ databases">
        <title>Helianthus annuus Genome sequencing and assembly Release 2.</title>
        <authorList>
            <person name="Gouzy J."/>
            <person name="Langlade N."/>
            <person name="Munos S."/>
        </authorList>
    </citation>
    <scope>NUCLEOTIDE SEQUENCE</scope>
    <source>
        <tissue evidence="2">Leaves</tissue>
    </source>
</reference>
<dbReference type="AlphaFoldDB" id="A0A251RSZ5"/>
<dbReference type="PANTHER" id="PTHR33735">
    <property type="entry name" value="EXPRESSED PROTEIN"/>
    <property type="match status" value="1"/>
</dbReference>
<dbReference type="PANTHER" id="PTHR33735:SF24">
    <property type="match status" value="1"/>
</dbReference>
<evidence type="ECO:0000313" key="2">
    <source>
        <dbReference type="EMBL" id="KAF5809612.1"/>
    </source>
</evidence>
<keyword evidence="4" id="KW-1185">Reference proteome</keyword>
<gene>
    <name evidence="3" type="ORF">HannXRQ_Chr17g0561041</name>
    <name evidence="2" type="ORF">HanXRQr2_Chr04g0159241</name>
</gene>
<reference evidence="2 4" key="1">
    <citation type="journal article" date="2017" name="Nature">
        <title>The sunflower genome provides insights into oil metabolism, flowering and Asterid evolution.</title>
        <authorList>
            <person name="Badouin H."/>
            <person name="Gouzy J."/>
            <person name="Grassa C.J."/>
            <person name="Murat F."/>
            <person name="Staton S.E."/>
            <person name="Cottret L."/>
            <person name="Lelandais-Briere C."/>
            <person name="Owens G.L."/>
            <person name="Carrere S."/>
            <person name="Mayjonade B."/>
            <person name="Legrand L."/>
            <person name="Gill N."/>
            <person name="Kane N.C."/>
            <person name="Bowers J.E."/>
            <person name="Hubner S."/>
            <person name="Bellec A."/>
            <person name="Berard A."/>
            <person name="Berges H."/>
            <person name="Blanchet N."/>
            <person name="Boniface M.C."/>
            <person name="Brunel D."/>
            <person name="Catrice O."/>
            <person name="Chaidir N."/>
            <person name="Claudel C."/>
            <person name="Donnadieu C."/>
            <person name="Faraut T."/>
            <person name="Fievet G."/>
            <person name="Helmstetter N."/>
            <person name="King M."/>
            <person name="Knapp S.J."/>
            <person name="Lai Z."/>
            <person name="Le Paslier M.C."/>
            <person name="Lippi Y."/>
            <person name="Lorenzon L."/>
            <person name="Mandel J.R."/>
            <person name="Marage G."/>
            <person name="Marchand G."/>
            <person name="Marquand E."/>
            <person name="Bret-Mestries E."/>
            <person name="Morien E."/>
            <person name="Nambeesan S."/>
            <person name="Nguyen T."/>
            <person name="Pegot-Espagnet P."/>
            <person name="Pouilly N."/>
            <person name="Raftis F."/>
            <person name="Sallet E."/>
            <person name="Schiex T."/>
            <person name="Thomas J."/>
            <person name="Vandecasteele C."/>
            <person name="Vares D."/>
            <person name="Vear F."/>
            <person name="Vautrin S."/>
            <person name="Crespi M."/>
            <person name="Mangin B."/>
            <person name="Burke J.M."/>
            <person name="Salse J."/>
            <person name="Munos S."/>
            <person name="Vincourt P."/>
            <person name="Rieseberg L.H."/>
            <person name="Langlade N.B."/>
        </authorList>
    </citation>
    <scope>NUCLEOTIDE SEQUENCE [LARGE SCALE GENOMIC DNA]</scope>
    <source>
        <strain evidence="4">cv. SF193</strain>
        <tissue evidence="2">Leaves</tissue>
    </source>
</reference>
<name>A0A251RSZ5_HELAN</name>
<accession>A0A251RSZ5</accession>
<sequence>MCSTISRLSCAYSTLFLKPNEESVFFKPVLIKPFLKNKAHACNLHGKSCRNLQYLSTFVRQSNVNPPPEDPLPSGSPSGSLKNWIVGMVLTFIIPFFTRKWGSLLLLKNKVDQKIETTERIVRTVEEVAEKTDEVIDIITDDLPKDSQLKNALEHVDEIVERVAESAHVADGIINKVEVAEDKMESLIHHENSKRLEIPQDYKEKEDQEITFNEESDKHIK</sequence>
<evidence type="ECO:0000313" key="4">
    <source>
        <dbReference type="Proteomes" id="UP000215914"/>
    </source>
</evidence>
<feature type="compositionally biased region" description="Basic and acidic residues" evidence="1">
    <location>
        <begin position="198"/>
        <end position="208"/>
    </location>
</feature>
<dbReference type="OMA" id="RFQITVR"/>
<reference evidence="3" key="2">
    <citation type="submission" date="2017-02" db="EMBL/GenBank/DDBJ databases">
        <title>Sunflower complete genome.</title>
        <authorList>
            <person name="Langlade N."/>
            <person name="Munos S."/>
        </authorList>
    </citation>
    <scope>NUCLEOTIDE SEQUENCE [LARGE SCALE GENOMIC DNA]</scope>
    <source>
        <tissue evidence="3">Leaves</tissue>
    </source>
</reference>
<organism evidence="3 4">
    <name type="scientific">Helianthus annuus</name>
    <name type="common">Common sunflower</name>
    <dbReference type="NCBI Taxonomy" id="4232"/>
    <lineage>
        <taxon>Eukaryota</taxon>
        <taxon>Viridiplantae</taxon>
        <taxon>Streptophyta</taxon>
        <taxon>Embryophyta</taxon>
        <taxon>Tracheophyta</taxon>
        <taxon>Spermatophyta</taxon>
        <taxon>Magnoliopsida</taxon>
        <taxon>eudicotyledons</taxon>
        <taxon>Gunneridae</taxon>
        <taxon>Pentapetalae</taxon>
        <taxon>asterids</taxon>
        <taxon>campanulids</taxon>
        <taxon>Asterales</taxon>
        <taxon>Asteraceae</taxon>
        <taxon>Asteroideae</taxon>
        <taxon>Heliantheae alliance</taxon>
        <taxon>Heliantheae</taxon>
        <taxon>Helianthus</taxon>
    </lineage>
</organism>
<dbReference type="Proteomes" id="UP000215914">
    <property type="component" value="Chromosome 17"/>
</dbReference>
<dbReference type="EMBL" id="CM007906">
    <property type="protein sequence ID" value="OTF87370.1"/>
    <property type="molecule type" value="Genomic_DNA"/>
</dbReference>
<dbReference type="EMBL" id="MNCJ02000319">
    <property type="protein sequence ID" value="KAF5809612.1"/>
    <property type="molecule type" value="Genomic_DNA"/>
</dbReference>
<evidence type="ECO:0000256" key="1">
    <source>
        <dbReference type="SAM" id="MobiDB-lite"/>
    </source>
</evidence>
<dbReference type="InParanoid" id="A0A251RSZ5"/>